<comment type="subcellular location">
    <subcellularLocation>
        <location evidence="1">Nucleus</location>
    </subcellularLocation>
</comment>
<protein>
    <recommendedName>
        <fullName evidence="8">Zinc-finger domain-containing protein</fullName>
    </recommendedName>
</protein>
<proteinExistence type="inferred from homology"/>
<dbReference type="GO" id="GO:0000785">
    <property type="term" value="C:chromatin"/>
    <property type="evidence" value="ECO:0007669"/>
    <property type="project" value="TreeGrafter"/>
</dbReference>
<evidence type="ECO:0000256" key="2">
    <source>
        <dbReference type="ARBA" id="ARBA00006801"/>
    </source>
</evidence>
<keyword evidence="6" id="KW-0472">Membrane</keyword>
<reference evidence="7" key="1">
    <citation type="submission" date="2019-05" db="EMBL/GenBank/DDBJ databases">
        <title>The de novo reference genome and transcriptome assemblies of the wild tomato species Solanum chilense.</title>
        <authorList>
            <person name="Stam R."/>
            <person name="Nosenko T."/>
            <person name="Hoerger A.C."/>
            <person name="Stephan W."/>
            <person name="Seidel M.A."/>
            <person name="Kuhn J.M.M."/>
            <person name="Haberer G."/>
            <person name="Tellier A."/>
        </authorList>
    </citation>
    <scope>NUCLEOTIDE SEQUENCE</scope>
    <source>
        <tissue evidence="7">Mature leaves</tissue>
    </source>
</reference>
<evidence type="ECO:0000256" key="1">
    <source>
        <dbReference type="ARBA" id="ARBA00004123"/>
    </source>
</evidence>
<feature type="region of interest" description="Disordered" evidence="5">
    <location>
        <begin position="124"/>
        <end position="167"/>
    </location>
</feature>
<gene>
    <name evidence="7" type="ORF">EJD97_004823</name>
</gene>
<feature type="compositionally biased region" description="Basic residues" evidence="5">
    <location>
        <begin position="156"/>
        <end position="166"/>
    </location>
</feature>
<feature type="compositionally biased region" description="Basic and acidic residues" evidence="5">
    <location>
        <begin position="16"/>
        <end position="49"/>
    </location>
</feature>
<evidence type="ECO:0000313" key="7">
    <source>
        <dbReference type="EMBL" id="TMW97894.1"/>
    </source>
</evidence>
<keyword evidence="6" id="KW-0812">Transmembrane</keyword>
<dbReference type="PANTHER" id="PTHR12549:SF11">
    <property type="entry name" value="LYSINE-SPECIFIC DEMETHYLASE JMJ25"/>
    <property type="match status" value="1"/>
</dbReference>
<organism evidence="7">
    <name type="scientific">Solanum chilense</name>
    <name type="common">Tomato</name>
    <name type="synonym">Lycopersicon chilense</name>
    <dbReference type="NCBI Taxonomy" id="4083"/>
    <lineage>
        <taxon>Eukaryota</taxon>
        <taxon>Viridiplantae</taxon>
        <taxon>Streptophyta</taxon>
        <taxon>Embryophyta</taxon>
        <taxon>Tracheophyta</taxon>
        <taxon>Spermatophyta</taxon>
        <taxon>Magnoliopsida</taxon>
        <taxon>eudicotyledons</taxon>
        <taxon>Gunneridae</taxon>
        <taxon>Pentapetalae</taxon>
        <taxon>asterids</taxon>
        <taxon>lamiids</taxon>
        <taxon>Solanales</taxon>
        <taxon>Solanaceae</taxon>
        <taxon>Solanoideae</taxon>
        <taxon>Solaneae</taxon>
        <taxon>Solanum</taxon>
        <taxon>Solanum subgen. Lycopersicon</taxon>
    </lineage>
</organism>
<dbReference type="PANTHER" id="PTHR12549">
    <property type="entry name" value="JMJC DOMAIN-CONTAINING HISTONE DEMETHYLATION PROTEIN"/>
    <property type="match status" value="1"/>
</dbReference>
<evidence type="ECO:0000256" key="3">
    <source>
        <dbReference type="ARBA" id="ARBA00022723"/>
    </source>
</evidence>
<sequence length="314" mass="36418">MNGLCRKNVKQNAVDDVEKSVEKQSKPDRHKIEQKSARKSNRVVDKLVNEQHCNSSRKRGRENFEREKEEEELNTATKKKGKGRNNTRENVVTDKDDLQEIAASNDQKKLNKATKNEIALLPEEEEVNTGTKKKKRGKNIREKVESEKQKQEKTVSKSHRRDKRRKVENGNEIASNMCHQCQRNDKGRVVRYPGMPEVAFEESCPVCRQNCNCKACLRLDGPIRVGFFCYSTFIRLQSNFAVQKLLPFLRRFNTEQVMEMEIEAKIQGVPVSELMLPKAKCRRSEQIVPAVPMFYALLVARILEIVFIREVKKK</sequence>
<feature type="compositionally biased region" description="Basic and acidic residues" evidence="5">
    <location>
        <begin position="139"/>
        <end position="155"/>
    </location>
</feature>
<comment type="caution">
    <text evidence="7">The sequence shown here is derived from an EMBL/GenBank/DDBJ whole genome shotgun (WGS) entry which is preliminary data.</text>
</comment>
<evidence type="ECO:0008006" key="8">
    <source>
        <dbReference type="Google" id="ProtNLM"/>
    </source>
</evidence>
<comment type="similarity">
    <text evidence="2">Belongs to the JARID1 histone demethylase family.</text>
</comment>
<dbReference type="GO" id="GO:0006357">
    <property type="term" value="P:regulation of transcription by RNA polymerase II"/>
    <property type="evidence" value="ECO:0007669"/>
    <property type="project" value="TreeGrafter"/>
</dbReference>
<keyword evidence="4" id="KW-0539">Nucleus</keyword>
<feature type="transmembrane region" description="Helical" evidence="6">
    <location>
        <begin position="287"/>
        <end position="308"/>
    </location>
</feature>
<dbReference type="EMBL" id="RXGB01001698">
    <property type="protein sequence ID" value="TMW97894.1"/>
    <property type="molecule type" value="Genomic_DNA"/>
</dbReference>
<evidence type="ECO:0000256" key="4">
    <source>
        <dbReference type="ARBA" id="ARBA00023242"/>
    </source>
</evidence>
<dbReference type="GO" id="GO:0031490">
    <property type="term" value="F:chromatin DNA binding"/>
    <property type="evidence" value="ECO:0007669"/>
    <property type="project" value="TreeGrafter"/>
</dbReference>
<evidence type="ECO:0000256" key="5">
    <source>
        <dbReference type="SAM" id="MobiDB-lite"/>
    </source>
</evidence>
<feature type="region of interest" description="Disordered" evidence="5">
    <location>
        <begin position="1"/>
        <end position="109"/>
    </location>
</feature>
<dbReference type="GO" id="GO:0046872">
    <property type="term" value="F:metal ion binding"/>
    <property type="evidence" value="ECO:0007669"/>
    <property type="project" value="UniProtKB-KW"/>
</dbReference>
<dbReference type="GO" id="GO:0000118">
    <property type="term" value="C:histone deacetylase complex"/>
    <property type="evidence" value="ECO:0007669"/>
    <property type="project" value="TreeGrafter"/>
</dbReference>
<evidence type="ECO:0000256" key="6">
    <source>
        <dbReference type="SAM" id="Phobius"/>
    </source>
</evidence>
<keyword evidence="3" id="KW-0479">Metal-binding</keyword>
<dbReference type="GO" id="GO:0032454">
    <property type="term" value="F:histone H3K9 demethylase activity"/>
    <property type="evidence" value="ECO:0007669"/>
    <property type="project" value="InterPro"/>
</dbReference>
<name>A0A6N2BSL4_SOLCI</name>
<dbReference type="InterPro" id="IPR045109">
    <property type="entry name" value="LSDs-like"/>
</dbReference>
<dbReference type="GO" id="GO:0003712">
    <property type="term" value="F:transcription coregulator activity"/>
    <property type="evidence" value="ECO:0007669"/>
    <property type="project" value="TreeGrafter"/>
</dbReference>
<accession>A0A6N2BSL4</accession>
<dbReference type="AlphaFoldDB" id="A0A6N2BSL4"/>
<keyword evidence="6" id="KW-1133">Transmembrane helix</keyword>